<accession>D0C9X0</accession>
<protein>
    <submittedName>
        <fullName evidence="1">Uncharacterized protein</fullName>
    </submittedName>
</protein>
<dbReference type="EMBL" id="GG704573">
    <property type="protein sequence ID" value="EEX04039.1"/>
    <property type="molecule type" value="Genomic_DNA"/>
</dbReference>
<dbReference type="Proteomes" id="UP000005740">
    <property type="component" value="Unassembled WGS sequence"/>
</dbReference>
<organism evidence="1 2">
    <name type="scientific">Acinetobacter baumannii (strain ATCC 19606 / DSM 30007 / JCM 6841 / CCUG 19606 / CIP 70.34 / NBRC 109757 / NCIMB 12457 / NCTC 12156 / 81)</name>
    <dbReference type="NCBI Taxonomy" id="575584"/>
    <lineage>
        <taxon>Bacteria</taxon>
        <taxon>Pseudomonadati</taxon>
        <taxon>Pseudomonadota</taxon>
        <taxon>Gammaproteobacteria</taxon>
        <taxon>Moraxellales</taxon>
        <taxon>Moraxellaceae</taxon>
        <taxon>Acinetobacter</taxon>
        <taxon>Acinetobacter calcoaceticus/baumannii complex</taxon>
    </lineage>
</organism>
<dbReference type="AlphaFoldDB" id="D0C9X0"/>
<evidence type="ECO:0000313" key="2">
    <source>
        <dbReference type="Proteomes" id="UP000005740"/>
    </source>
</evidence>
<reference evidence="2" key="1">
    <citation type="journal article" date="2012" name="PLoS ONE">
        <title>The success of Acinetobacter species; genetic, metabolic and virulence attributes.</title>
        <authorList>
            <person name="Peleg A.Y."/>
            <person name="de Breij A."/>
            <person name="Adams M.D."/>
            <person name="Cerqueira G.M."/>
            <person name="Mocali S."/>
            <person name="Galardini M."/>
            <person name="Nibbering P.H."/>
            <person name="Earl A.M."/>
            <person name="Ward D.V."/>
            <person name="Paterson D.L."/>
            <person name="Seifert H."/>
            <person name="Dijkshoorn L."/>
        </authorList>
    </citation>
    <scope>NUCLEOTIDE SEQUENCE [LARGE SCALE GENOMIC DNA]</scope>
    <source>
        <strain evidence="2">ATCC 19606 / DSM 30007 / JCM 6841 / CCUG 19606 / CIP 70.34 / NBRC 109757 / NCIMB 12457 / NCTC 12156 / 81</strain>
    </source>
</reference>
<name>D0C9X0_ACIB2</name>
<proteinExistence type="predicted"/>
<sequence>MANNHSKNWTLRINFSTTYTVVNKKDYTEMTATTCNYLLSTDKLKYTFKTT</sequence>
<gene>
    <name evidence="1" type="ORF">HMPREF0010_01433</name>
</gene>
<evidence type="ECO:0000313" key="1">
    <source>
        <dbReference type="EMBL" id="EEX04039.1"/>
    </source>
</evidence>
<dbReference type="BioCyc" id="ABAU575584-HMP:GM69-1449-MONOMER"/>